<feature type="region of interest" description="Disordered" evidence="11">
    <location>
        <begin position="457"/>
        <end position="711"/>
    </location>
</feature>
<comment type="similarity">
    <text evidence="2">Belongs to the fungal Na(+)/H(+) exchanger family.</text>
</comment>
<feature type="compositionally biased region" description="Gly residues" evidence="11">
    <location>
        <begin position="1062"/>
        <end position="1074"/>
    </location>
</feature>
<dbReference type="Proteomes" id="UP000799776">
    <property type="component" value="Unassembled WGS sequence"/>
</dbReference>
<evidence type="ECO:0000256" key="2">
    <source>
        <dbReference type="ARBA" id="ARBA00005248"/>
    </source>
</evidence>
<evidence type="ECO:0000256" key="1">
    <source>
        <dbReference type="ARBA" id="ARBA00004141"/>
    </source>
</evidence>
<feature type="compositionally biased region" description="Polar residues" evidence="11">
    <location>
        <begin position="739"/>
        <end position="749"/>
    </location>
</feature>
<dbReference type="GO" id="GO:0036376">
    <property type="term" value="P:sodium ion export across plasma membrane"/>
    <property type="evidence" value="ECO:0007669"/>
    <property type="project" value="InterPro"/>
</dbReference>
<dbReference type="EMBL" id="ML978718">
    <property type="protein sequence ID" value="KAF2087963.1"/>
    <property type="molecule type" value="Genomic_DNA"/>
</dbReference>
<feature type="transmembrane region" description="Helical" evidence="12">
    <location>
        <begin position="247"/>
        <end position="264"/>
    </location>
</feature>
<name>A0A9P4HWB6_9PEZI</name>
<feature type="transmembrane region" description="Helical" evidence="12">
    <location>
        <begin position="102"/>
        <end position="125"/>
    </location>
</feature>
<dbReference type="GO" id="GO:0120029">
    <property type="term" value="P:proton export across plasma membrane"/>
    <property type="evidence" value="ECO:0007669"/>
    <property type="project" value="InterPro"/>
</dbReference>
<evidence type="ECO:0000256" key="3">
    <source>
        <dbReference type="ARBA" id="ARBA00022448"/>
    </source>
</evidence>
<feature type="compositionally biased region" description="Low complexity" evidence="11">
    <location>
        <begin position="493"/>
        <end position="503"/>
    </location>
</feature>
<keyword evidence="3" id="KW-0813">Transport</keyword>
<feature type="region of interest" description="Disordered" evidence="11">
    <location>
        <begin position="732"/>
        <end position="1115"/>
    </location>
</feature>
<evidence type="ECO:0000313" key="16">
    <source>
        <dbReference type="Proteomes" id="UP000799776"/>
    </source>
</evidence>
<proteinExistence type="inferred from homology"/>
<feature type="compositionally biased region" description="Basic and acidic residues" evidence="11">
    <location>
        <begin position="1039"/>
        <end position="1054"/>
    </location>
</feature>
<feature type="transmembrane region" description="Helical" evidence="12">
    <location>
        <begin position="298"/>
        <end position="317"/>
    </location>
</feature>
<evidence type="ECO:0000313" key="15">
    <source>
        <dbReference type="EMBL" id="KAF2087963.1"/>
    </source>
</evidence>
<organism evidence="15 16">
    <name type="scientific">Saccharata proteae CBS 121410</name>
    <dbReference type="NCBI Taxonomy" id="1314787"/>
    <lineage>
        <taxon>Eukaryota</taxon>
        <taxon>Fungi</taxon>
        <taxon>Dikarya</taxon>
        <taxon>Ascomycota</taxon>
        <taxon>Pezizomycotina</taxon>
        <taxon>Dothideomycetes</taxon>
        <taxon>Dothideomycetes incertae sedis</taxon>
        <taxon>Botryosphaeriales</taxon>
        <taxon>Saccharataceae</taxon>
        <taxon>Saccharata</taxon>
    </lineage>
</organism>
<comment type="caution">
    <text evidence="15">The sequence shown here is derived from an EMBL/GenBank/DDBJ whole genome shotgun (WGS) entry which is preliminary data.</text>
</comment>
<dbReference type="GO" id="GO:0015385">
    <property type="term" value="F:sodium:proton antiporter activity"/>
    <property type="evidence" value="ECO:0007669"/>
    <property type="project" value="InterPro"/>
</dbReference>
<feature type="transmembrane region" description="Helical" evidence="12">
    <location>
        <begin position="363"/>
        <end position="383"/>
    </location>
</feature>
<feature type="compositionally biased region" description="Basic and acidic residues" evidence="11">
    <location>
        <begin position="1088"/>
        <end position="1115"/>
    </location>
</feature>
<feature type="transmembrane region" description="Helical" evidence="12">
    <location>
        <begin position="36"/>
        <end position="54"/>
    </location>
</feature>
<reference evidence="15" key="1">
    <citation type="journal article" date="2020" name="Stud. Mycol.">
        <title>101 Dothideomycetes genomes: a test case for predicting lifestyles and emergence of pathogens.</title>
        <authorList>
            <person name="Haridas S."/>
            <person name="Albert R."/>
            <person name="Binder M."/>
            <person name="Bloem J."/>
            <person name="Labutti K."/>
            <person name="Salamov A."/>
            <person name="Andreopoulos B."/>
            <person name="Baker S."/>
            <person name="Barry K."/>
            <person name="Bills G."/>
            <person name="Bluhm B."/>
            <person name="Cannon C."/>
            <person name="Castanera R."/>
            <person name="Culley D."/>
            <person name="Daum C."/>
            <person name="Ezra D."/>
            <person name="Gonzalez J."/>
            <person name="Henrissat B."/>
            <person name="Kuo A."/>
            <person name="Liang C."/>
            <person name="Lipzen A."/>
            <person name="Lutzoni F."/>
            <person name="Magnuson J."/>
            <person name="Mondo S."/>
            <person name="Nolan M."/>
            <person name="Ohm R."/>
            <person name="Pangilinan J."/>
            <person name="Park H.-J."/>
            <person name="Ramirez L."/>
            <person name="Alfaro M."/>
            <person name="Sun H."/>
            <person name="Tritt A."/>
            <person name="Yoshinaga Y."/>
            <person name="Zwiers L.-H."/>
            <person name="Turgeon B."/>
            <person name="Goodwin S."/>
            <person name="Spatafora J."/>
            <person name="Crous P."/>
            <person name="Grigoriev I."/>
        </authorList>
    </citation>
    <scope>NUCLEOTIDE SEQUENCE</scope>
    <source>
        <strain evidence="15">CBS 121410</strain>
    </source>
</reference>
<gene>
    <name evidence="15" type="ORF">K490DRAFT_40904</name>
</gene>
<feature type="compositionally biased region" description="Low complexity" evidence="11">
    <location>
        <begin position="880"/>
        <end position="891"/>
    </location>
</feature>
<evidence type="ECO:0000256" key="7">
    <source>
        <dbReference type="ARBA" id="ARBA00023053"/>
    </source>
</evidence>
<feature type="compositionally biased region" description="Acidic residues" evidence="11">
    <location>
        <begin position="1028"/>
        <end position="1038"/>
    </location>
</feature>
<feature type="transmembrane region" description="Helical" evidence="12">
    <location>
        <begin position="323"/>
        <end position="342"/>
    </location>
</feature>
<keyword evidence="6 12" id="KW-1133">Transmembrane helix</keyword>
<evidence type="ECO:0000256" key="11">
    <source>
        <dbReference type="SAM" id="MobiDB-lite"/>
    </source>
</evidence>
<evidence type="ECO:0000256" key="10">
    <source>
        <dbReference type="ARBA" id="ARBA00023201"/>
    </source>
</evidence>
<evidence type="ECO:0008006" key="17">
    <source>
        <dbReference type="Google" id="ProtNLM"/>
    </source>
</evidence>
<keyword evidence="5 12" id="KW-0812">Transmembrane</keyword>
<feature type="transmembrane region" description="Helical" evidence="12">
    <location>
        <begin position="12"/>
        <end position="29"/>
    </location>
</feature>
<feature type="transmembrane region" description="Helical" evidence="12">
    <location>
        <begin position="175"/>
        <end position="191"/>
    </location>
</feature>
<dbReference type="Pfam" id="PF08619">
    <property type="entry name" value="Nha1_C"/>
    <property type="match status" value="1"/>
</dbReference>
<dbReference type="PANTHER" id="PTHR31382:SF4">
    <property type="entry name" value="NA(+)_H(+) ANTIPORTER"/>
    <property type="match status" value="1"/>
</dbReference>
<evidence type="ECO:0000256" key="9">
    <source>
        <dbReference type="ARBA" id="ARBA00023136"/>
    </source>
</evidence>
<dbReference type="InterPro" id="IPR004712">
    <property type="entry name" value="Na+/H+_antiporter_fungi"/>
</dbReference>
<feature type="transmembrane region" description="Helical" evidence="12">
    <location>
        <begin position="131"/>
        <end position="154"/>
    </location>
</feature>
<evidence type="ECO:0000256" key="8">
    <source>
        <dbReference type="ARBA" id="ARBA00023065"/>
    </source>
</evidence>
<feature type="transmembrane region" description="Helical" evidence="12">
    <location>
        <begin position="412"/>
        <end position="437"/>
    </location>
</feature>
<dbReference type="OrthoDB" id="2190219at2759"/>
<dbReference type="Pfam" id="PF00999">
    <property type="entry name" value="Na_H_Exchanger"/>
    <property type="match status" value="1"/>
</dbReference>
<feature type="compositionally biased region" description="Basic and acidic residues" evidence="11">
    <location>
        <begin position="993"/>
        <end position="1019"/>
    </location>
</feature>
<dbReference type="InterPro" id="IPR006153">
    <property type="entry name" value="Cation/H_exchanger_TM"/>
</dbReference>
<feature type="domain" description="Cation/H+ exchanger transmembrane" evidence="13">
    <location>
        <begin position="26"/>
        <end position="435"/>
    </location>
</feature>
<evidence type="ECO:0000256" key="5">
    <source>
        <dbReference type="ARBA" id="ARBA00022692"/>
    </source>
</evidence>
<dbReference type="AlphaFoldDB" id="A0A9P4HWB6"/>
<dbReference type="FunFam" id="1.20.1530.20:FF:000015">
    <property type="entry name" value="Na(+)/H(+) antiporter 2"/>
    <property type="match status" value="1"/>
</dbReference>
<feature type="compositionally biased region" description="Low complexity" evidence="11">
    <location>
        <begin position="951"/>
        <end position="961"/>
    </location>
</feature>
<dbReference type="InterPro" id="IPR013928">
    <property type="entry name" value="Cation/H_antiporter_C"/>
</dbReference>
<feature type="transmembrane region" description="Helical" evidence="12">
    <location>
        <begin position="203"/>
        <end position="227"/>
    </location>
</feature>
<evidence type="ECO:0000256" key="4">
    <source>
        <dbReference type="ARBA" id="ARBA00022449"/>
    </source>
</evidence>
<evidence type="ECO:0000256" key="12">
    <source>
        <dbReference type="SAM" id="Phobius"/>
    </source>
</evidence>
<feature type="compositionally biased region" description="Basic and acidic residues" evidence="11">
    <location>
        <begin position="543"/>
        <end position="559"/>
    </location>
</feature>
<keyword evidence="8" id="KW-0406">Ion transport</keyword>
<keyword evidence="7" id="KW-0915">Sodium</keyword>
<evidence type="ECO:0000256" key="6">
    <source>
        <dbReference type="ARBA" id="ARBA00022989"/>
    </source>
</evidence>
<protein>
    <recommendedName>
        <fullName evidence="17">Na+/H+ antiporter</fullName>
    </recommendedName>
</protein>
<dbReference type="GO" id="GO:0042391">
    <property type="term" value="P:regulation of membrane potential"/>
    <property type="evidence" value="ECO:0007669"/>
    <property type="project" value="InterPro"/>
</dbReference>
<keyword evidence="16" id="KW-1185">Reference proteome</keyword>
<keyword evidence="4" id="KW-0050">Antiport</keyword>
<feature type="compositionally biased region" description="Basic and acidic residues" evidence="11">
    <location>
        <begin position="478"/>
        <end position="490"/>
    </location>
</feature>
<accession>A0A9P4HWB6</accession>
<evidence type="ECO:0000259" key="14">
    <source>
        <dbReference type="Pfam" id="PF08619"/>
    </source>
</evidence>
<feature type="compositionally biased region" description="Basic and acidic residues" evidence="11">
    <location>
        <begin position="640"/>
        <end position="674"/>
    </location>
</feature>
<keyword evidence="9 12" id="KW-0472">Membrane</keyword>
<feature type="transmembrane region" description="Helical" evidence="12">
    <location>
        <begin position="74"/>
        <end position="90"/>
    </location>
</feature>
<sequence>MAWEHLSITKPHLVYIILGGFTSLFMLCSSVIKERLYIGEATVATICGIIFGPHAADLINPLTWGNTDLITLEFARIVLVVQCFAVGVELPKAYMERHWRSVVLLLIPVMTFGWLITSLFIWGLMHHMLNWLDSLTIAACVTATDPVLASSVVGKGKFAKRVPKHLRDLLSAESGCNDGMAFPFVYLAIYLVRYRPNANEVSLNWFCVSILYECVFGALYGVIIGYIARRLIRYAHERELIDRESFLVFYFVLALFCAGSGSLLGMDDLLIGFACGVGFSNDGWFLEKTEESHVSNVIDLLINLTFFVYFGTIIPWDQYNSEVLGITPWRLVVIALLVLFFRRIPIMMALQPLIPDIKTWREALFAGHFGPIGVGAIFVAILARAEMEHDESTPLAVIPDDIPNEDRAIAELIWPITTFLVICSIIVHGSSIAVFTLGKHINTLTLTLSYTQANEEGPSWMDRLPRIQSRSKSSMSKGRGDDSDMDEKADFQPGTLGPLGLPGSFLRRQKDDDSQSRTSTRRRNRWEGMGPGGPISQSAIAPQRREHDPVDAPHTHTDSDFTPINSDESGETTLEKSRTPQSPSGEVYQEGDKQIFEDEEGNVLEVRTTHRDGRDADTQLSVKEEGRRLMQAEEVQGGVSRKEDDMTVEEGPKLEHEIKDTIEHPRQHWTDIKKHIGRGRLRRRETDLNDGEPSAAAAKPKKEPPKRGPALAYQFGNTIIVEDEDGEVIKKYDIPGSSKRPQVSRSNTAAGVEGQKSTRQRLQRMGEYLGMSQPEQQAVSAGEDLGPTTPAAAEATEKKDKKKKKKQEEEDEEDDKHLRFTVTAGGQRMSKAEFIRQIQSMDPKSRAKLVENSDVPEPVKAEARLDAKEKEAHAAKMRKAAQAQQKPSAARPHQHPQTPGTDIVTPGVDESAPGVLRTASYEDRPRGPEGLTLVDSNDQPIPFHSVHDSLAAAASAGPETAAQRRRRLASASGSGSGTGTPTQSLRGVVGRTETGDKVKKQPTHMDEGETAAERKRREGALGLKAEVEESESESEPEDEGKGIRKMPAEKEKKSGGANNPGSGTGSASGGGSAGGIEASTSRGIRFAEPPRHTGEREGRRASGLRWGDEVKSGRK</sequence>
<keyword evidence="10" id="KW-0739">Sodium transport</keyword>
<comment type="subcellular location">
    <subcellularLocation>
        <location evidence="1">Membrane</location>
        <topology evidence="1">Multi-pass membrane protein</topology>
    </subcellularLocation>
</comment>
<dbReference type="GO" id="GO:0030007">
    <property type="term" value="P:intracellular potassium ion homeostasis"/>
    <property type="evidence" value="ECO:0007669"/>
    <property type="project" value="TreeGrafter"/>
</dbReference>
<evidence type="ECO:0000259" key="13">
    <source>
        <dbReference type="Pfam" id="PF00999"/>
    </source>
</evidence>
<feature type="compositionally biased region" description="Basic and acidic residues" evidence="11">
    <location>
        <begin position="607"/>
        <end position="631"/>
    </location>
</feature>
<dbReference type="GO" id="GO:0005886">
    <property type="term" value="C:plasma membrane"/>
    <property type="evidence" value="ECO:0007669"/>
    <property type="project" value="InterPro"/>
</dbReference>
<feature type="domain" description="Alkali metal cation/H+ antiporter Nha1 C-terminal" evidence="14">
    <location>
        <begin position="460"/>
        <end position="1031"/>
    </location>
</feature>
<dbReference type="PANTHER" id="PTHR31382">
    <property type="entry name" value="NA(+)/H(+) ANTIPORTER"/>
    <property type="match status" value="1"/>
</dbReference>
<feature type="compositionally biased region" description="Basic and acidic residues" evidence="11">
    <location>
        <begin position="843"/>
        <end position="874"/>
    </location>
</feature>